<evidence type="ECO:0000256" key="8">
    <source>
        <dbReference type="RuleBase" id="RU368020"/>
    </source>
</evidence>
<keyword evidence="3 8" id="KW-0479">Metal-binding</keyword>
<evidence type="ECO:0000256" key="1">
    <source>
        <dbReference type="ARBA" id="ARBA00001927"/>
    </source>
</evidence>
<accession>A0AAW5SY46</accession>
<dbReference type="SUPFAM" id="SSF54862">
    <property type="entry name" value="4Fe-4S ferredoxins"/>
    <property type="match status" value="1"/>
</dbReference>
<dbReference type="InterPro" id="IPR051269">
    <property type="entry name" value="Fe-S_cluster_ET"/>
</dbReference>
<dbReference type="Gene3D" id="3.30.70.20">
    <property type="match status" value="1"/>
</dbReference>
<evidence type="ECO:0000256" key="5">
    <source>
        <dbReference type="ARBA" id="ARBA00023004"/>
    </source>
</evidence>
<evidence type="ECO:0000256" key="4">
    <source>
        <dbReference type="ARBA" id="ARBA00022982"/>
    </source>
</evidence>
<dbReference type="RefSeq" id="WP_036446878.1">
    <property type="nucleotide sequence ID" value="NZ_JACKVC010000010.1"/>
</dbReference>
<reference evidence="10" key="2">
    <citation type="journal article" date="2022" name="BMC Genomics">
        <title>Comparative genome analysis of mycobacteria focusing on tRNA and non-coding RNA.</title>
        <authorList>
            <person name="Behra P.R.K."/>
            <person name="Pettersson B.M.F."/>
            <person name="Ramesh M."/>
            <person name="Das S."/>
            <person name="Dasgupta S."/>
            <person name="Kirsebom L.A."/>
        </authorList>
    </citation>
    <scope>NUCLEOTIDE SEQUENCE</scope>
    <source>
        <strain evidence="10">DSM 44242</strain>
    </source>
</reference>
<dbReference type="AlphaFoldDB" id="A0AAW5SY46"/>
<keyword evidence="7" id="KW-0003">3Fe-4S</keyword>
<evidence type="ECO:0000256" key="2">
    <source>
        <dbReference type="ARBA" id="ARBA00022448"/>
    </source>
</evidence>
<protein>
    <recommendedName>
        <fullName evidence="8">Ferredoxin</fullName>
    </recommendedName>
</protein>
<evidence type="ECO:0000256" key="7">
    <source>
        <dbReference type="ARBA" id="ARBA00023291"/>
    </source>
</evidence>
<evidence type="ECO:0000256" key="6">
    <source>
        <dbReference type="ARBA" id="ARBA00023014"/>
    </source>
</evidence>
<dbReference type="Proteomes" id="UP001141659">
    <property type="component" value="Unassembled WGS sequence"/>
</dbReference>
<keyword evidence="5 8" id="KW-0408">Iron</keyword>
<evidence type="ECO:0000313" key="10">
    <source>
        <dbReference type="EMBL" id="MCV7388100.1"/>
    </source>
</evidence>
<comment type="function">
    <text evidence="8">Ferredoxins are iron-sulfur proteins that transfer electrons in a wide variety of metabolic reactions.</text>
</comment>
<organism evidence="10 11">
    <name type="scientific">Mycolicibacterium porcinum</name>
    <dbReference type="NCBI Taxonomy" id="39693"/>
    <lineage>
        <taxon>Bacteria</taxon>
        <taxon>Bacillati</taxon>
        <taxon>Actinomycetota</taxon>
        <taxon>Actinomycetes</taxon>
        <taxon>Mycobacteriales</taxon>
        <taxon>Mycobacteriaceae</taxon>
        <taxon>Mycolicibacterium</taxon>
    </lineage>
</organism>
<evidence type="ECO:0000256" key="3">
    <source>
        <dbReference type="ARBA" id="ARBA00022723"/>
    </source>
</evidence>
<dbReference type="GO" id="GO:0009055">
    <property type="term" value="F:electron transfer activity"/>
    <property type="evidence" value="ECO:0007669"/>
    <property type="project" value="UniProtKB-UniRule"/>
</dbReference>
<evidence type="ECO:0000313" key="11">
    <source>
        <dbReference type="Proteomes" id="UP001141659"/>
    </source>
</evidence>
<keyword evidence="2 8" id="KW-0813">Transport</keyword>
<dbReference type="EMBL" id="JACKVC010000010">
    <property type="protein sequence ID" value="MCV7388100.1"/>
    <property type="molecule type" value="Genomic_DNA"/>
</dbReference>
<dbReference type="InterPro" id="IPR017896">
    <property type="entry name" value="4Fe4S_Fe-S-bd"/>
</dbReference>
<dbReference type="PANTHER" id="PTHR36923:SF3">
    <property type="entry name" value="FERREDOXIN"/>
    <property type="match status" value="1"/>
</dbReference>
<sequence>MGNVTTVHLLEVDRSKCCGYGMCTEVCPAAFSLDEGGLVVANITEVPEDLLESAEEAAYLCPAEVISIQKVDS</sequence>
<dbReference type="PROSITE" id="PS51379">
    <property type="entry name" value="4FE4S_FER_2"/>
    <property type="match status" value="1"/>
</dbReference>
<comment type="cofactor">
    <cofactor evidence="1">
        <name>[3Fe-4S] cluster</name>
        <dbReference type="ChEBI" id="CHEBI:21137"/>
    </cofactor>
</comment>
<reference evidence="10" key="1">
    <citation type="submission" date="2020-07" db="EMBL/GenBank/DDBJ databases">
        <authorList>
            <person name="Pettersson B.M.F."/>
            <person name="Behra P.R.K."/>
            <person name="Ramesh M."/>
            <person name="Das S."/>
            <person name="Dasgupta S."/>
            <person name="Kirsebom L.A."/>
        </authorList>
    </citation>
    <scope>NUCLEOTIDE SEQUENCE</scope>
    <source>
        <strain evidence="10">DSM 44242</strain>
    </source>
</reference>
<gene>
    <name evidence="10" type="ORF">H5P34_08585</name>
</gene>
<dbReference type="PRINTS" id="PR00352">
    <property type="entry name" value="3FE4SFRDOXIN"/>
</dbReference>
<keyword evidence="4 8" id="KW-0249">Electron transport</keyword>
<dbReference type="GO" id="GO:0005506">
    <property type="term" value="F:iron ion binding"/>
    <property type="evidence" value="ECO:0007669"/>
    <property type="project" value="UniProtKB-UniRule"/>
</dbReference>
<comment type="caution">
    <text evidence="10">The sequence shown here is derived from an EMBL/GenBank/DDBJ whole genome shotgun (WGS) entry which is preliminary data.</text>
</comment>
<proteinExistence type="predicted"/>
<keyword evidence="6 8" id="KW-0411">Iron-sulfur</keyword>
<dbReference type="InterPro" id="IPR001080">
    <property type="entry name" value="3Fe4S_ferredoxin"/>
</dbReference>
<name>A0AAW5SY46_9MYCO</name>
<dbReference type="GO" id="GO:0051538">
    <property type="term" value="F:3 iron, 4 sulfur cluster binding"/>
    <property type="evidence" value="ECO:0007669"/>
    <property type="project" value="UniProtKB-KW"/>
</dbReference>
<evidence type="ECO:0000259" key="9">
    <source>
        <dbReference type="PROSITE" id="PS51379"/>
    </source>
</evidence>
<dbReference type="PANTHER" id="PTHR36923">
    <property type="entry name" value="FERREDOXIN"/>
    <property type="match status" value="1"/>
</dbReference>
<feature type="domain" description="4Fe-4S ferredoxin-type" evidence="9">
    <location>
        <begin position="8"/>
        <end position="36"/>
    </location>
</feature>
<dbReference type="Pfam" id="PF13459">
    <property type="entry name" value="Fer4_15"/>
    <property type="match status" value="1"/>
</dbReference>